<reference evidence="1 2" key="1">
    <citation type="submission" date="2021-04" db="EMBL/GenBank/DDBJ databases">
        <authorList>
            <person name="Bliznina A."/>
        </authorList>
    </citation>
    <scope>NUCLEOTIDE SEQUENCE [LARGE SCALE GENOMIC DNA]</scope>
</reference>
<proteinExistence type="predicted"/>
<dbReference type="Pfam" id="PF15139">
    <property type="entry name" value="CFAP95"/>
    <property type="match status" value="1"/>
</dbReference>
<protein>
    <submittedName>
        <fullName evidence="1">Oidioi.mRNA.OKI2018_I69.chr2.g5705.t1.cds</fullName>
    </submittedName>
</protein>
<dbReference type="InterPro" id="IPR027905">
    <property type="entry name" value="CFAP95"/>
</dbReference>
<dbReference type="PANTHER" id="PTHR35069">
    <property type="entry name" value="PROTEIN C9ORF135"/>
    <property type="match status" value="1"/>
</dbReference>
<name>A0ABN7T4C3_OIKDI</name>
<dbReference type="PANTHER" id="PTHR35069:SF1">
    <property type="entry name" value="CILIA- AND FLAGELLA-ASSOCIATED PROTEIN 95"/>
    <property type="match status" value="1"/>
</dbReference>
<dbReference type="Proteomes" id="UP001158576">
    <property type="component" value="Chromosome 2"/>
</dbReference>
<accession>A0ABN7T4C3</accession>
<keyword evidence="2" id="KW-1185">Reference proteome</keyword>
<evidence type="ECO:0000313" key="1">
    <source>
        <dbReference type="EMBL" id="CAG5111389.1"/>
    </source>
</evidence>
<gene>
    <name evidence="1" type="ORF">OKIOD_LOCUS14470</name>
</gene>
<dbReference type="EMBL" id="OU015567">
    <property type="protein sequence ID" value="CAG5111389.1"/>
    <property type="molecule type" value="Genomic_DNA"/>
</dbReference>
<organism evidence="1 2">
    <name type="scientific">Oikopleura dioica</name>
    <name type="common">Tunicate</name>
    <dbReference type="NCBI Taxonomy" id="34765"/>
    <lineage>
        <taxon>Eukaryota</taxon>
        <taxon>Metazoa</taxon>
        <taxon>Chordata</taxon>
        <taxon>Tunicata</taxon>
        <taxon>Appendicularia</taxon>
        <taxon>Copelata</taxon>
        <taxon>Oikopleuridae</taxon>
        <taxon>Oikopleura</taxon>
    </lineage>
</organism>
<sequence>MLLSGLRGVKWSVSGFIPVRTRLLETGKEGSQRRQQSGSSPRTIDHRVLSENVPEKLKTQDHQLCSRRNLKQLPKMVRYIALHAEFADHGSARAGSAIEEVGEKGACPVNSYYSTPLKVEERKGSLCLKSNHMQYGPRTLNYEWHSDREAEPKDYDVTAVSDRDRNQHLATYKNIGFDKPVIPISTTKDGLEQPFKQRRFYEPVSKTTGMVDSTGYRLLTKNYLRSGSDCVSTNLDHNCVRWQEVQARHHKLKTQHYETTNKADYTVPHPEKMEGDRTIPHPATPSINTFGRKLTDRVACDAHRRKGSFKWLDTYEPK</sequence>
<evidence type="ECO:0000313" key="2">
    <source>
        <dbReference type="Proteomes" id="UP001158576"/>
    </source>
</evidence>